<name>A0A2S4UT64_9BASI</name>
<dbReference type="VEuPathDB" id="FungiDB:PSHT_13017"/>
<evidence type="ECO:0000313" key="3">
    <source>
        <dbReference type="Proteomes" id="UP000238274"/>
    </source>
</evidence>
<gene>
    <name evidence="2" type="ORF">PSHT_13017</name>
</gene>
<dbReference type="AlphaFoldDB" id="A0A2S4UT64"/>
<feature type="region of interest" description="Disordered" evidence="1">
    <location>
        <begin position="233"/>
        <end position="252"/>
    </location>
</feature>
<dbReference type="VEuPathDB" id="FungiDB:PSTT_04196"/>
<evidence type="ECO:0008006" key="4">
    <source>
        <dbReference type="Google" id="ProtNLM"/>
    </source>
</evidence>
<proteinExistence type="predicted"/>
<accession>A0A2S4UT64</accession>
<organism evidence="2 3">
    <name type="scientific">Puccinia striiformis</name>
    <dbReference type="NCBI Taxonomy" id="27350"/>
    <lineage>
        <taxon>Eukaryota</taxon>
        <taxon>Fungi</taxon>
        <taxon>Dikarya</taxon>
        <taxon>Basidiomycota</taxon>
        <taxon>Pucciniomycotina</taxon>
        <taxon>Pucciniomycetes</taxon>
        <taxon>Pucciniales</taxon>
        <taxon>Pucciniaceae</taxon>
        <taxon>Puccinia</taxon>
    </lineage>
</organism>
<evidence type="ECO:0000313" key="2">
    <source>
        <dbReference type="EMBL" id="POW00489.1"/>
    </source>
</evidence>
<sequence>MQLIFQLGTMYCIQCGATPTHLGNWCQSCVNASASIPSTSPAEVIQPPIAQAESKSANEILRLKRQQAIQQALLRQASPNPNPVTQSPLAQNSVIANSQALMEQVSASGSQGAAYESACLSRMKPYNHPQMVKGTKTPKGRTGKGIISSVSTPQKILVPCGFEMWYKGQSPPGQAVIWTDQFVLWADPNSFNSLIKTLCKKFNGSIELVTACNKDREKFVMEHFPYCKLGLQKSGSSNPEKSDPILDDDVSNSSLPLGDFSYYPEVKNTTKNNEHPVDKRKNSKVMIKNDTSRSTSKPTKLKEDEIVVVPHPNMMELDDGLVFIRITPPWIFEPNSRSRRPLMGSLWNTENSLSLRGDDSNWVDGVRYELNLDGLNTTQRICLYPVDYQNCLKLKSTSKIISAEILNSGSVFPMPNCSMRAYALARKFMAQFCQAIKSSECATKLKQLAKKIWIVDAFPVHHDFENHPRFDKKFIPGQDEDMLPHRVGSPGPLYDPALQLTEEEPSRIFFMEERIQVFARLMLPIASKNQHCNQ</sequence>
<comment type="caution">
    <text evidence="2">The sequence shown here is derived from an EMBL/GenBank/DDBJ whole genome shotgun (WGS) entry which is preliminary data.</text>
</comment>
<keyword evidence="3" id="KW-1185">Reference proteome</keyword>
<dbReference type="EMBL" id="PKSM01000250">
    <property type="protein sequence ID" value="POW00489.1"/>
    <property type="molecule type" value="Genomic_DNA"/>
</dbReference>
<reference evidence="2 3" key="1">
    <citation type="submission" date="2017-12" db="EMBL/GenBank/DDBJ databases">
        <title>Gene loss provides genomic basis for host adaptation in cereal stripe rust fungi.</title>
        <authorList>
            <person name="Xia C."/>
        </authorList>
    </citation>
    <scope>NUCLEOTIDE SEQUENCE [LARGE SCALE GENOMIC DNA]</scope>
    <source>
        <strain evidence="2 3">93TX-2</strain>
    </source>
</reference>
<reference evidence="3" key="2">
    <citation type="journal article" date="2018" name="BMC Genomics">
        <title>Genomic insights into host adaptation between the wheat stripe rust pathogen (Puccinia striiformis f. sp. tritici) and the barley stripe rust pathogen (Puccinia striiformis f. sp. hordei).</title>
        <authorList>
            <person name="Xia C."/>
            <person name="Wang M."/>
            <person name="Yin C."/>
            <person name="Cornejo O.E."/>
            <person name="Hulbert S.H."/>
            <person name="Chen X."/>
        </authorList>
    </citation>
    <scope>NUCLEOTIDE SEQUENCE [LARGE SCALE GENOMIC DNA]</scope>
    <source>
        <strain evidence="3">93TX-2</strain>
    </source>
</reference>
<protein>
    <recommendedName>
        <fullName evidence="4">Alpha-type protein kinase domain-containing protein</fullName>
    </recommendedName>
</protein>
<dbReference type="Proteomes" id="UP000238274">
    <property type="component" value="Unassembled WGS sequence"/>
</dbReference>
<feature type="region of interest" description="Disordered" evidence="1">
    <location>
        <begin position="127"/>
        <end position="146"/>
    </location>
</feature>
<reference evidence="3" key="3">
    <citation type="journal article" date="2018" name="Mol. Plant Microbe Interact.">
        <title>Genome sequence resources for the wheat stripe rust pathogen (Puccinia striiformis f. sp. tritici) and the barley stripe rust pathogen (Puccinia striiformis f. sp. hordei).</title>
        <authorList>
            <person name="Xia C."/>
            <person name="Wang M."/>
            <person name="Yin C."/>
            <person name="Cornejo O.E."/>
            <person name="Hulbert S.H."/>
            <person name="Chen X."/>
        </authorList>
    </citation>
    <scope>NUCLEOTIDE SEQUENCE [LARGE SCALE GENOMIC DNA]</scope>
    <source>
        <strain evidence="3">93TX-2</strain>
    </source>
</reference>
<evidence type="ECO:0000256" key="1">
    <source>
        <dbReference type="SAM" id="MobiDB-lite"/>
    </source>
</evidence>